<dbReference type="RefSeq" id="WP_344192558.1">
    <property type="nucleotide sequence ID" value="NZ_BAAAND010000006.1"/>
</dbReference>
<keyword evidence="3" id="KW-1185">Reference proteome</keyword>
<dbReference type="Gene3D" id="3.40.1580.10">
    <property type="entry name" value="SMI1/KNR4-like"/>
    <property type="match status" value="1"/>
</dbReference>
<dbReference type="SMART" id="SM00860">
    <property type="entry name" value="SMI1_KNR4"/>
    <property type="match status" value="1"/>
</dbReference>
<sequence>MDALSWRELLRRDGHLELQAPATQQEIAEVERRLGAELPVELRGLYEATNGAFHTLGQWFVLWRLEDVADRNVDAWIGRESAERKKYLGFGDDGTGSPYCVALDGEAAVVTWSPILQEADVLAPTLREFCLSWLL</sequence>
<dbReference type="Proteomes" id="UP001500190">
    <property type="component" value="Unassembled WGS sequence"/>
</dbReference>
<organism evidence="2 3">
    <name type="scientific">Kribbella karoonensis</name>
    <dbReference type="NCBI Taxonomy" id="324851"/>
    <lineage>
        <taxon>Bacteria</taxon>
        <taxon>Bacillati</taxon>
        <taxon>Actinomycetota</taxon>
        <taxon>Actinomycetes</taxon>
        <taxon>Propionibacteriales</taxon>
        <taxon>Kribbellaceae</taxon>
        <taxon>Kribbella</taxon>
    </lineage>
</organism>
<dbReference type="EMBL" id="BAAAND010000006">
    <property type="protein sequence ID" value="GAA1586691.1"/>
    <property type="molecule type" value="Genomic_DNA"/>
</dbReference>
<evidence type="ECO:0000313" key="2">
    <source>
        <dbReference type="EMBL" id="GAA1586691.1"/>
    </source>
</evidence>
<name>A0ABP4PVC7_9ACTN</name>
<comment type="caution">
    <text evidence="2">The sequence shown here is derived from an EMBL/GenBank/DDBJ whole genome shotgun (WGS) entry which is preliminary data.</text>
</comment>
<evidence type="ECO:0000259" key="1">
    <source>
        <dbReference type="SMART" id="SM00860"/>
    </source>
</evidence>
<accession>A0ABP4PVC7</accession>
<feature type="domain" description="Knr4/Smi1-like" evidence="1">
    <location>
        <begin position="21"/>
        <end position="132"/>
    </location>
</feature>
<dbReference type="SUPFAM" id="SSF160631">
    <property type="entry name" value="SMI1/KNR4-like"/>
    <property type="match status" value="1"/>
</dbReference>
<gene>
    <name evidence="2" type="ORF">GCM10009742_35840</name>
</gene>
<dbReference type="InterPro" id="IPR037883">
    <property type="entry name" value="Knr4/Smi1-like_sf"/>
</dbReference>
<proteinExistence type="predicted"/>
<reference evidence="3" key="1">
    <citation type="journal article" date="2019" name="Int. J. Syst. Evol. Microbiol.">
        <title>The Global Catalogue of Microorganisms (GCM) 10K type strain sequencing project: providing services to taxonomists for standard genome sequencing and annotation.</title>
        <authorList>
            <consortium name="The Broad Institute Genomics Platform"/>
            <consortium name="The Broad Institute Genome Sequencing Center for Infectious Disease"/>
            <person name="Wu L."/>
            <person name="Ma J."/>
        </authorList>
    </citation>
    <scope>NUCLEOTIDE SEQUENCE [LARGE SCALE GENOMIC DNA]</scope>
    <source>
        <strain evidence="3">JCM 14304</strain>
    </source>
</reference>
<protein>
    <recommendedName>
        <fullName evidence="1">Knr4/Smi1-like domain-containing protein</fullName>
    </recommendedName>
</protein>
<evidence type="ECO:0000313" key="3">
    <source>
        <dbReference type="Proteomes" id="UP001500190"/>
    </source>
</evidence>
<dbReference type="Pfam" id="PF09346">
    <property type="entry name" value="SMI1_KNR4"/>
    <property type="match status" value="1"/>
</dbReference>
<dbReference type="InterPro" id="IPR018958">
    <property type="entry name" value="Knr4/Smi1-like_dom"/>
</dbReference>